<accession>A0A6M3Y0F8</accession>
<evidence type="ECO:0000313" key="1">
    <source>
        <dbReference type="EMBL" id="QJI02758.1"/>
    </source>
</evidence>
<dbReference type="EMBL" id="MT145028">
    <property type="protein sequence ID" value="QJI02758.1"/>
    <property type="molecule type" value="Genomic_DNA"/>
</dbReference>
<protein>
    <submittedName>
        <fullName evidence="1">Uncharacterized protein</fullName>
    </submittedName>
</protein>
<sequence>MICDKCSADNPKYWAWNRRLEDWVPMCEGCFEIYRPEKWRLIDEKKTLAPENIIKCAFCDWQIPSWLTNKKGKHIESFTKLQSHVALHHWDEYEKVIEKLEE</sequence>
<organism evidence="1">
    <name type="scientific">viral metagenome</name>
    <dbReference type="NCBI Taxonomy" id="1070528"/>
    <lineage>
        <taxon>unclassified sequences</taxon>
        <taxon>metagenomes</taxon>
        <taxon>organismal metagenomes</taxon>
    </lineage>
</organism>
<dbReference type="AlphaFoldDB" id="A0A6M3Y0F8"/>
<name>A0A6M3Y0F8_9ZZZZ</name>
<gene>
    <name evidence="1" type="ORF">TM448B03609_0005</name>
</gene>
<proteinExistence type="predicted"/>
<reference evidence="1" key="1">
    <citation type="submission" date="2020-03" db="EMBL/GenBank/DDBJ databases">
        <title>The deep terrestrial virosphere.</title>
        <authorList>
            <person name="Holmfeldt K."/>
            <person name="Nilsson E."/>
            <person name="Simone D."/>
            <person name="Lopez-Fernandez M."/>
            <person name="Wu X."/>
            <person name="de Brujin I."/>
            <person name="Lundin D."/>
            <person name="Andersson A."/>
            <person name="Bertilsson S."/>
            <person name="Dopson M."/>
        </authorList>
    </citation>
    <scope>NUCLEOTIDE SEQUENCE</scope>
    <source>
        <strain evidence="1">TM448B03609</strain>
    </source>
</reference>